<accession>A0A9D4JFE4</accession>
<dbReference type="EMBL" id="JAIWYP010000006">
    <property type="protein sequence ID" value="KAH3805702.1"/>
    <property type="molecule type" value="Genomic_DNA"/>
</dbReference>
<dbReference type="Proteomes" id="UP000828390">
    <property type="component" value="Unassembled WGS sequence"/>
</dbReference>
<evidence type="ECO:0000256" key="1">
    <source>
        <dbReference type="SAM" id="MobiDB-lite"/>
    </source>
</evidence>
<organism evidence="2 3">
    <name type="scientific">Dreissena polymorpha</name>
    <name type="common">Zebra mussel</name>
    <name type="synonym">Mytilus polymorpha</name>
    <dbReference type="NCBI Taxonomy" id="45954"/>
    <lineage>
        <taxon>Eukaryota</taxon>
        <taxon>Metazoa</taxon>
        <taxon>Spiralia</taxon>
        <taxon>Lophotrochozoa</taxon>
        <taxon>Mollusca</taxon>
        <taxon>Bivalvia</taxon>
        <taxon>Autobranchia</taxon>
        <taxon>Heteroconchia</taxon>
        <taxon>Euheterodonta</taxon>
        <taxon>Imparidentia</taxon>
        <taxon>Neoheterodontei</taxon>
        <taxon>Myida</taxon>
        <taxon>Dreissenoidea</taxon>
        <taxon>Dreissenidae</taxon>
        <taxon>Dreissena</taxon>
    </lineage>
</organism>
<keyword evidence="3" id="KW-1185">Reference proteome</keyword>
<evidence type="ECO:0000313" key="2">
    <source>
        <dbReference type="EMBL" id="KAH3805702.1"/>
    </source>
</evidence>
<name>A0A9D4JFE4_DREPO</name>
<proteinExistence type="predicted"/>
<gene>
    <name evidence="2" type="ORF">DPMN_134009</name>
</gene>
<sequence length="177" mass="19545">MSIPGLQRGQHSPIGVGNTPCNMKDTEAQSVNMLRGYHPALSHKRTSGQGTDKTSLDYQPALPHKWTSRRVDKSHKWTRLRQINLNSLINGQVDETSLHCLIIRRTSLNYQPALSDKWTSGQDQSALSHKWTSVQADKGLVAPTGPSTVVERLPVTEVYVLPTGLSTVVERLPVTEG</sequence>
<protein>
    <submittedName>
        <fullName evidence="2">Uncharacterized protein</fullName>
    </submittedName>
</protein>
<evidence type="ECO:0000313" key="3">
    <source>
        <dbReference type="Proteomes" id="UP000828390"/>
    </source>
</evidence>
<reference evidence="2" key="2">
    <citation type="submission" date="2020-11" db="EMBL/GenBank/DDBJ databases">
        <authorList>
            <person name="McCartney M.A."/>
            <person name="Auch B."/>
            <person name="Kono T."/>
            <person name="Mallez S."/>
            <person name="Becker A."/>
            <person name="Gohl D.M."/>
            <person name="Silverstein K.A.T."/>
            <person name="Koren S."/>
            <person name="Bechman K.B."/>
            <person name="Herman A."/>
            <person name="Abrahante J.E."/>
            <person name="Garbe J."/>
        </authorList>
    </citation>
    <scope>NUCLEOTIDE SEQUENCE</scope>
    <source>
        <strain evidence="2">Duluth1</strain>
        <tissue evidence="2">Whole animal</tissue>
    </source>
</reference>
<dbReference type="AlphaFoldDB" id="A0A9D4JFE4"/>
<comment type="caution">
    <text evidence="2">The sequence shown here is derived from an EMBL/GenBank/DDBJ whole genome shotgun (WGS) entry which is preliminary data.</text>
</comment>
<reference evidence="2" key="1">
    <citation type="journal article" date="2019" name="bioRxiv">
        <title>The Genome of the Zebra Mussel, Dreissena polymorpha: A Resource for Invasive Species Research.</title>
        <authorList>
            <person name="McCartney M.A."/>
            <person name="Auch B."/>
            <person name="Kono T."/>
            <person name="Mallez S."/>
            <person name="Zhang Y."/>
            <person name="Obille A."/>
            <person name="Becker A."/>
            <person name="Abrahante J.E."/>
            <person name="Garbe J."/>
            <person name="Badalamenti J.P."/>
            <person name="Herman A."/>
            <person name="Mangelson H."/>
            <person name="Liachko I."/>
            <person name="Sullivan S."/>
            <person name="Sone E.D."/>
            <person name="Koren S."/>
            <person name="Silverstein K.A.T."/>
            <person name="Beckman K.B."/>
            <person name="Gohl D.M."/>
        </authorList>
    </citation>
    <scope>NUCLEOTIDE SEQUENCE</scope>
    <source>
        <strain evidence="2">Duluth1</strain>
        <tissue evidence="2">Whole animal</tissue>
    </source>
</reference>
<feature type="region of interest" description="Disordered" evidence="1">
    <location>
        <begin position="1"/>
        <end position="21"/>
    </location>
</feature>